<reference evidence="8" key="2">
    <citation type="submission" date="2025-08" db="UniProtKB">
        <authorList>
            <consortium name="Ensembl"/>
        </authorList>
    </citation>
    <scope>IDENTIFICATION</scope>
    <source>
        <strain evidence="8">Thoroughbred</strain>
    </source>
</reference>
<accession>A0A9L0RTB6</accession>
<dbReference type="Ensembl" id="ENSECAT00000102880.1">
    <property type="protein sequence ID" value="ENSECAP00000065850.1"/>
    <property type="gene ID" value="ENSECAG00000003367.3"/>
</dbReference>
<dbReference type="PANTHER" id="PTHR46239:SF1">
    <property type="entry name" value="DNA REPAIR PROTEIN RAD51 HOMOLOG 3"/>
    <property type="match status" value="1"/>
</dbReference>
<dbReference type="Gene3D" id="1.10.150.20">
    <property type="entry name" value="5' to 3' exonuclease, C-terminal subdomain"/>
    <property type="match status" value="1"/>
</dbReference>
<evidence type="ECO:0000256" key="2">
    <source>
        <dbReference type="ARBA" id="ARBA00022741"/>
    </source>
</evidence>
<name>A0A9L0RTB6_HORSE</name>
<dbReference type="PANTHER" id="PTHR46239">
    <property type="entry name" value="DNA REPAIR PROTEIN RAD51 HOMOLOG 3 RAD51C"/>
    <property type="match status" value="1"/>
</dbReference>
<organism evidence="8 9">
    <name type="scientific">Equus caballus</name>
    <name type="common">Horse</name>
    <dbReference type="NCBI Taxonomy" id="9796"/>
    <lineage>
        <taxon>Eukaryota</taxon>
        <taxon>Metazoa</taxon>
        <taxon>Chordata</taxon>
        <taxon>Craniata</taxon>
        <taxon>Vertebrata</taxon>
        <taxon>Euteleostomi</taxon>
        <taxon>Mammalia</taxon>
        <taxon>Eutheria</taxon>
        <taxon>Laurasiatheria</taxon>
        <taxon>Perissodactyla</taxon>
        <taxon>Equidae</taxon>
        <taxon>Equus</taxon>
    </lineage>
</organism>
<keyword evidence="2" id="KW-0547">Nucleotide-binding</keyword>
<dbReference type="InterPro" id="IPR027417">
    <property type="entry name" value="P-loop_NTPase"/>
</dbReference>
<dbReference type="GeneTree" id="ENSGT00940000156805"/>
<dbReference type="GO" id="GO:0006281">
    <property type="term" value="P:DNA repair"/>
    <property type="evidence" value="ECO:0007669"/>
    <property type="project" value="UniProtKB-KW"/>
</dbReference>
<keyword evidence="3" id="KW-0227">DNA damage</keyword>
<dbReference type="InterPro" id="IPR020588">
    <property type="entry name" value="RecA_ATP-bd"/>
</dbReference>
<keyword evidence="5" id="KW-0234">DNA repair</keyword>
<evidence type="ECO:0000313" key="8">
    <source>
        <dbReference type="Ensembl" id="ENSECAP00000065850.1"/>
    </source>
</evidence>
<dbReference type="Proteomes" id="UP000002281">
    <property type="component" value="Chromosome 11"/>
</dbReference>
<dbReference type="InterPro" id="IPR052093">
    <property type="entry name" value="HR_Repair_Mediator"/>
</dbReference>
<evidence type="ECO:0000256" key="6">
    <source>
        <dbReference type="ARBA" id="ARBA00023242"/>
    </source>
</evidence>
<dbReference type="GO" id="GO:0140664">
    <property type="term" value="F:ATP-dependent DNA damage sensor activity"/>
    <property type="evidence" value="ECO:0007669"/>
    <property type="project" value="InterPro"/>
</dbReference>
<dbReference type="PROSITE" id="PS50162">
    <property type="entry name" value="RECA_2"/>
    <property type="match status" value="1"/>
</dbReference>
<reference evidence="8 9" key="1">
    <citation type="journal article" date="2009" name="Science">
        <title>Genome sequence, comparative analysis, and population genetics of the domestic horse.</title>
        <authorList>
            <consortium name="Broad Institute Genome Sequencing Platform"/>
            <consortium name="Broad Institute Whole Genome Assembly Team"/>
            <person name="Wade C.M."/>
            <person name="Giulotto E."/>
            <person name="Sigurdsson S."/>
            <person name="Zoli M."/>
            <person name="Gnerre S."/>
            <person name="Imsland F."/>
            <person name="Lear T.L."/>
            <person name="Adelson D.L."/>
            <person name="Bailey E."/>
            <person name="Bellone R.R."/>
            <person name="Bloecker H."/>
            <person name="Distl O."/>
            <person name="Edgar R.C."/>
            <person name="Garber M."/>
            <person name="Leeb T."/>
            <person name="Mauceli E."/>
            <person name="MacLeod J.N."/>
            <person name="Penedo M.C.T."/>
            <person name="Raison J.M."/>
            <person name="Sharpe T."/>
            <person name="Vogel J."/>
            <person name="Andersson L."/>
            <person name="Antczak D.F."/>
            <person name="Biagi T."/>
            <person name="Binns M.M."/>
            <person name="Chowdhary B.P."/>
            <person name="Coleman S.J."/>
            <person name="Della Valle G."/>
            <person name="Fryc S."/>
            <person name="Guerin G."/>
            <person name="Hasegawa T."/>
            <person name="Hill E.W."/>
            <person name="Jurka J."/>
            <person name="Kiialainen A."/>
            <person name="Lindgren G."/>
            <person name="Liu J."/>
            <person name="Magnani E."/>
            <person name="Mickelson J.R."/>
            <person name="Murray J."/>
            <person name="Nergadze S.G."/>
            <person name="Onofrio R."/>
            <person name="Pedroni S."/>
            <person name="Piras M.F."/>
            <person name="Raudsepp T."/>
            <person name="Rocchi M."/>
            <person name="Roeed K.H."/>
            <person name="Ryder O.A."/>
            <person name="Searle S."/>
            <person name="Skow L."/>
            <person name="Swinburne J.E."/>
            <person name="Syvaenen A.C."/>
            <person name="Tozaki T."/>
            <person name="Valberg S.J."/>
            <person name="Vaudin M."/>
            <person name="White J.R."/>
            <person name="Zody M.C."/>
            <person name="Lander E.S."/>
            <person name="Lindblad-Toh K."/>
        </authorList>
    </citation>
    <scope>NUCLEOTIDE SEQUENCE [LARGE SCALE GENOMIC DNA]</scope>
    <source>
        <strain evidence="8 9">Thoroughbred</strain>
    </source>
</reference>
<keyword evidence="6" id="KW-0539">Nucleus</keyword>
<keyword evidence="9" id="KW-1185">Reference proteome</keyword>
<protein>
    <submittedName>
        <fullName evidence="8">RAD51 paralog C</fullName>
    </submittedName>
</protein>
<evidence type="ECO:0000256" key="3">
    <source>
        <dbReference type="ARBA" id="ARBA00022763"/>
    </source>
</evidence>
<evidence type="ECO:0000256" key="5">
    <source>
        <dbReference type="ARBA" id="ARBA00023204"/>
    </source>
</evidence>
<proteinExistence type="predicted"/>
<dbReference type="SUPFAM" id="SSF52540">
    <property type="entry name" value="P-loop containing nucleoside triphosphate hydrolases"/>
    <property type="match status" value="1"/>
</dbReference>
<comment type="subcellular location">
    <subcellularLocation>
        <location evidence="1">Nucleus</location>
    </subcellularLocation>
</comment>
<evidence type="ECO:0000259" key="7">
    <source>
        <dbReference type="PROSITE" id="PS50162"/>
    </source>
</evidence>
<dbReference type="Gene3D" id="3.40.50.300">
    <property type="entry name" value="P-loop containing nucleotide triphosphate hydrolases"/>
    <property type="match status" value="1"/>
</dbReference>
<dbReference type="AlphaFoldDB" id="A0A9L0RTB6"/>
<feature type="domain" description="RecA family profile 1" evidence="7">
    <location>
        <begin position="87"/>
        <end position="125"/>
    </location>
</feature>
<dbReference type="InterPro" id="IPR010995">
    <property type="entry name" value="DNA_repair_Rad51/TF_NusA_a-hlx"/>
</dbReference>
<keyword evidence="4" id="KW-0067">ATP-binding</keyword>
<dbReference type="SUPFAM" id="SSF47794">
    <property type="entry name" value="Rad51 N-terminal domain-like"/>
    <property type="match status" value="1"/>
</dbReference>
<dbReference type="GO" id="GO:0003677">
    <property type="term" value="F:DNA binding"/>
    <property type="evidence" value="ECO:0007669"/>
    <property type="project" value="InterPro"/>
</dbReference>
<dbReference type="GO" id="GO:0005634">
    <property type="term" value="C:nucleus"/>
    <property type="evidence" value="ECO:0007669"/>
    <property type="project" value="UniProtKB-SubCell"/>
</dbReference>
<gene>
    <name evidence="8" type="primary">RAD51C</name>
</gene>
<reference evidence="8" key="3">
    <citation type="submission" date="2025-09" db="UniProtKB">
        <authorList>
            <consortium name="Ensembl"/>
        </authorList>
    </citation>
    <scope>IDENTIFICATION</scope>
    <source>
        <strain evidence="8">Thoroughbred</strain>
    </source>
</reference>
<evidence type="ECO:0000256" key="4">
    <source>
        <dbReference type="ARBA" id="ARBA00022840"/>
    </source>
</evidence>
<sequence length="184" mass="20123">MQRDLGSFPLSPGVRVKLVSAGFQTAEELLEVKPSELSKEVGISKEEALETLQIVRRECLTNKPRCVGTAESGKKCTALELLEQEHTQNFIITFCSALDNILGGGVPLTKTTEICGAPGVGKTQLWLATLYKSPSQKESAVLFQITPQGFRDAVVATSCSLQTEGSLNYRKRSRESEEEQESKD</sequence>
<evidence type="ECO:0000313" key="9">
    <source>
        <dbReference type="Proteomes" id="UP000002281"/>
    </source>
</evidence>
<dbReference type="GO" id="GO:0005524">
    <property type="term" value="F:ATP binding"/>
    <property type="evidence" value="ECO:0007669"/>
    <property type="project" value="UniProtKB-KW"/>
</dbReference>
<evidence type="ECO:0000256" key="1">
    <source>
        <dbReference type="ARBA" id="ARBA00004123"/>
    </source>
</evidence>